<keyword evidence="2" id="KW-0863">Zinc-finger</keyword>
<feature type="region of interest" description="Disordered" evidence="4">
    <location>
        <begin position="953"/>
        <end position="978"/>
    </location>
</feature>
<dbReference type="PROSITE" id="PS51141">
    <property type="entry name" value="ZF_SBP"/>
    <property type="match status" value="1"/>
</dbReference>
<dbReference type="RefSeq" id="XP_002956200.1">
    <property type="nucleotide sequence ID" value="XM_002956154.1"/>
</dbReference>
<dbReference type="STRING" id="3068.D8UC53"/>
<organism evidence="7">
    <name type="scientific">Volvox carteri f. nagariensis</name>
    <dbReference type="NCBI Taxonomy" id="3068"/>
    <lineage>
        <taxon>Eukaryota</taxon>
        <taxon>Viridiplantae</taxon>
        <taxon>Chlorophyta</taxon>
        <taxon>core chlorophytes</taxon>
        <taxon>Chlorophyceae</taxon>
        <taxon>CS clade</taxon>
        <taxon>Chlamydomonadales</taxon>
        <taxon>Volvocaceae</taxon>
        <taxon>Volvox</taxon>
    </lineage>
</organism>
<feature type="region of interest" description="Disordered" evidence="4">
    <location>
        <begin position="479"/>
        <end position="543"/>
    </location>
</feature>
<dbReference type="InterPro" id="IPR044817">
    <property type="entry name" value="SBP-like"/>
</dbReference>
<feature type="compositionally biased region" description="Pro residues" evidence="4">
    <location>
        <begin position="534"/>
        <end position="543"/>
    </location>
</feature>
<dbReference type="GO" id="GO:0003677">
    <property type="term" value="F:DNA binding"/>
    <property type="evidence" value="ECO:0007669"/>
    <property type="project" value="InterPro"/>
</dbReference>
<dbReference type="InterPro" id="IPR036893">
    <property type="entry name" value="SBP_sf"/>
</dbReference>
<feature type="compositionally biased region" description="Pro residues" evidence="4">
    <location>
        <begin position="433"/>
        <end position="444"/>
    </location>
</feature>
<reference evidence="6 7" key="1">
    <citation type="journal article" date="2010" name="Science">
        <title>Genomic analysis of organismal complexity in the multicellular green alga Volvox carteri.</title>
        <authorList>
            <person name="Prochnik S.E."/>
            <person name="Umen J."/>
            <person name="Nedelcu A.M."/>
            <person name="Hallmann A."/>
            <person name="Miller S.M."/>
            <person name="Nishii I."/>
            <person name="Ferris P."/>
            <person name="Kuo A."/>
            <person name="Mitros T."/>
            <person name="Fritz-Laylin L.K."/>
            <person name="Hellsten U."/>
            <person name="Chapman J."/>
            <person name="Simakov O."/>
            <person name="Rensing S.A."/>
            <person name="Terry A."/>
            <person name="Pangilinan J."/>
            <person name="Kapitonov V."/>
            <person name="Jurka J."/>
            <person name="Salamov A."/>
            <person name="Shapiro H."/>
            <person name="Schmutz J."/>
            <person name="Grimwood J."/>
            <person name="Lindquist E."/>
            <person name="Lucas S."/>
            <person name="Grigoriev I.V."/>
            <person name="Schmitt R."/>
            <person name="Kirk D."/>
            <person name="Rokhsar D.S."/>
        </authorList>
    </citation>
    <scope>NUCLEOTIDE SEQUENCE [LARGE SCALE GENOMIC DNA]</scope>
    <source>
        <strain evidence="7">f. Nagariensis / Eve</strain>
    </source>
</reference>
<gene>
    <name evidence="6" type="ORF">VOLCADRAFT_97206</name>
</gene>
<dbReference type="KEGG" id="vcn:VOLCADRAFT_97206"/>
<accession>D8UC53</accession>
<feature type="compositionally biased region" description="Pro residues" evidence="4">
    <location>
        <begin position="479"/>
        <end position="488"/>
    </location>
</feature>
<proteinExistence type="predicted"/>
<dbReference type="InParanoid" id="D8UC53"/>
<evidence type="ECO:0000313" key="6">
    <source>
        <dbReference type="EMBL" id="EFJ42739.1"/>
    </source>
</evidence>
<protein>
    <recommendedName>
        <fullName evidence="5">SBP-type domain-containing protein</fullName>
    </recommendedName>
</protein>
<feature type="compositionally biased region" description="Low complexity" evidence="4">
    <location>
        <begin position="422"/>
        <end position="432"/>
    </location>
</feature>
<feature type="region of interest" description="Disordered" evidence="4">
    <location>
        <begin position="783"/>
        <end position="809"/>
    </location>
</feature>
<dbReference type="Proteomes" id="UP000001058">
    <property type="component" value="Unassembled WGS sequence"/>
</dbReference>
<dbReference type="OrthoDB" id="546121at2759"/>
<evidence type="ECO:0000256" key="4">
    <source>
        <dbReference type="SAM" id="MobiDB-lite"/>
    </source>
</evidence>
<feature type="region of interest" description="Disordered" evidence="4">
    <location>
        <begin position="653"/>
        <end position="673"/>
    </location>
</feature>
<feature type="compositionally biased region" description="Low complexity" evidence="4">
    <location>
        <begin position="489"/>
        <end position="506"/>
    </location>
</feature>
<feature type="compositionally biased region" description="Pro residues" evidence="4">
    <location>
        <begin position="899"/>
        <end position="917"/>
    </location>
</feature>
<evidence type="ECO:0000259" key="5">
    <source>
        <dbReference type="PROSITE" id="PS51141"/>
    </source>
</evidence>
<evidence type="ECO:0000256" key="1">
    <source>
        <dbReference type="ARBA" id="ARBA00022723"/>
    </source>
</evidence>
<feature type="compositionally biased region" description="Acidic residues" evidence="4">
    <location>
        <begin position="16"/>
        <end position="26"/>
    </location>
</feature>
<evidence type="ECO:0000256" key="3">
    <source>
        <dbReference type="ARBA" id="ARBA00022833"/>
    </source>
</evidence>
<sequence length="1166" mass="119597">MPSTNRSRQRSVADQAAEEEEWDPADWEWQPLSMRARKKARSGASDGFEAANLALDPPPCATPGSDVEPPVSVALKLEQTAGQAEPKFANLPVYNTLKKIESKPDVCVVDGCDANLAGLKRYFTRLRICEAHLSAKAIVVDGVISRFCQQCGRFQPLKDFTGKKKSCTERLEKVNARHREKAMQKNQPRRPDPQPQWQEVPMAWGGLDAAPAAAPSPTVRQVPAPAEASIGHKASAVPVAKLAAAAGTAAAASPPCAASDVMPLDIDRTVSYGGISSVPTLPAAASDPRLAVAAAVASGTEASSCLPLGPPSGGAGSGGAVASGTVWPGLLDDNGQATPGGVDGEGHDTEQIVLPSRVAAATDTVTAALGGRVSLPAHQGSVGASAKSRPVASREMFWNRVTSEMPLPTAQGNCSTDGGGAAPSPAEQAAATAPPPPPPPPPPRDVSRTLSAAHGVLFHPVRVQMMHVCKDQLCSDKPPLPLLLPPPSQQQQVEQQQQEGQMAPQPRTSTHSGPAAAISGGEAPCAPRVVDSPPMAPSGPMPYESPPCDAAAPMADTVSRGTATSGCDDRWVSGDAAVRYGAALTRTAPNNGTALYGTLAPPPRAAAAAVLGSARSDQSAIMGPAAAAAAAAAAGSSPMSACTEGASGAYGDSAGGVDRSHSAVQQASSRQLGAGGAAAESLGRCISGVMEGLAPLMAKVQRLAAAAAASPPVPGDGSGELAGRGSSSSGGGDGTGAGGGILASGSLSPGMATRIDVRNNSLPAVIESSREILERATELTQWLNQQPPQPPPSQPSLPLLPPQHQQAVGMPTVPTASTAQTSACTWSPPEGCASSGAPGALPFPGPMQGMQEYGNAMYGSHYVRRPYPSHAQPPTGSGMYLPRPSYPQPYPYAPQQNLQPPPQPISQQPQLPPPPPQLVGGLNSYPQQQMLQPSYSQPQPERLHQPHYVNPALQLQPQIPPPPPQLLPQPPQLPYSSSGQPVVLAAPIDHQAAKGHYYTRAMSAKSVYILNPSYGTGTQYGRNRPYPCAPLPQGYGFYDQDAISPYSYSSQPYSQYGSATQSQLGAGGGGGGGGAVAIIGNGYAVDTNGGEAVAAAPPAAAVDGSSAWRGDVPPPAAAMVSAVAYDEEDDDDDDDRAFNLLLQEMWTWQMVANRAGRGGAGDASPR</sequence>
<dbReference type="PANTHER" id="PTHR31251:SF169">
    <property type="entry name" value="SQUAMOSA PROMOTER-BINDING-LIKE PROTEIN 8"/>
    <property type="match status" value="1"/>
</dbReference>
<dbReference type="GeneID" id="9619119"/>
<feature type="compositionally biased region" description="Polar residues" evidence="4">
    <location>
        <begin position="662"/>
        <end position="671"/>
    </location>
</feature>
<dbReference type="Gene3D" id="4.10.1100.10">
    <property type="entry name" value="Transcription factor, SBP-box domain"/>
    <property type="match status" value="1"/>
</dbReference>
<dbReference type="Pfam" id="PF03110">
    <property type="entry name" value="SBP"/>
    <property type="match status" value="1"/>
</dbReference>
<feature type="compositionally biased region" description="Pro residues" evidence="4">
    <location>
        <begin position="958"/>
        <end position="973"/>
    </location>
</feature>
<feature type="region of interest" description="Disordered" evidence="4">
    <location>
        <begin position="1"/>
        <end position="41"/>
    </location>
</feature>
<feature type="compositionally biased region" description="Polar residues" evidence="4">
    <location>
        <begin position="1"/>
        <end position="12"/>
    </location>
</feature>
<keyword evidence="3" id="KW-0862">Zinc</keyword>
<feature type="region of interest" description="Disordered" evidence="4">
    <location>
        <begin position="176"/>
        <end position="199"/>
    </location>
</feature>
<feature type="domain" description="SBP-type" evidence="5">
    <location>
        <begin position="104"/>
        <end position="181"/>
    </location>
</feature>
<dbReference type="PANTHER" id="PTHR31251">
    <property type="entry name" value="SQUAMOSA PROMOTER-BINDING-LIKE PROTEIN 4"/>
    <property type="match status" value="1"/>
</dbReference>
<name>D8UC53_VOLCA</name>
<dbReference type="SUPFAM" id="SSF103612">
    <property type="entry name" value="SBT domain"/>
    <property type="match status" value="1"/>
</dbReference>
<dbReference type="InterPro" id="IPR004333">
    <property type="entry name" value="SBP_dom"/>
</dbReference>
<dbReference type="GO" id="GO:0008270">
    <property type="term" value="F:zinc ion binding"/>
    <property type="evidence" value="ECO:0007669"/>
    <property type="project" value="UniProtKB-KW"/>
</dbReference>
<feature type="region of interest" description="Disordered" evidence="4">
    <location>
        <begin position="404"/>
        <end position="448"/>
    </location>
</feature>
<dbReference type="AlphaFoldDB" id="D8UC53"/>
<feature type="compositionally biased region" description="Gly residues" evidence="4">
    <location>
        <begin position="716"/>
        <end position="742"/>
    </location>
</feature>
<evidence type="ECO:0000313" key="7">
    <source>
        <dbReference type="Proteomes" id="UP000001058"/>
    </source>
</evidence>
<feature type="region of interest" description="Disordered" evidence="4">
    <location>
        <begin position="868"/>
        <end position="924"/>
    </location>
</feature>
<feature type="compositionally biased region" description="Pro residues" evidence="4">
    <location>
        <begin position="787"/>
        <end position="801"/>
    </location>
</feature>
<evidence type="ECO:0000256" key="2">
    <source>
        <dbReference type="ARBA" id="ARBA00022771"/>
    </source>
</evidence>
<dbReference type="EMBL" id="GL378379">
    <property type="protein sequence ID" value="EFJ42739.1"/>
    <property type="molecule type" value="Genomic_DNA"/>
</dbReference>
<keyword evidence="7" id="KW-1185">Reference proteome</keyword>
<keyword evidence="1" id="KW-0479">Metal-binding</keyword>
<feature type="region of interest" description="Disordered" evidence="4">
    <location>
        <begin position="709"/>
        <end position="743"/>
    </location>
</feature>
<dbReference type="GO" id="GO:0005634">
    <property type="term" value="C:nucleus"/>
    <property type="evidence" value="ECO:0007669"/>
    <property type="project" value="InterPro"/>
</dbReference>